<sequence>MVPGTPRCPWTTKIPGPVSSLLRPRPPSNQYRSAPDSHHLTRSTCCPPLLRLHSCTHVMRPGPKAARPREASELSLSDTSALCRTQTTRLSKNLRRFGPASEWSCTADCPAGIRVLCVSGPCVFTREATRMLWDAAGLPCNRTANVMRVPKGLRACSELCGVSVRLVGWGLETQNKVNK</sequence>
<keyword evidence="3" id="KW-1185">Reference proteome</keyword>
<gene>
    <name evidence="2" type="ORF">CERSUDRAFT_115099</name>
</gene>
<organism evidence="2 3">
    <name type="scientific">Ceriporiopsis subvermispora (strain B)</name>
    <name type="common">White-rot fungus</name>
    <name type="synonym">Gelatoporia subvermispora</name>
    <dbReference type="NCBI Taxonomy" id="914234"/>
    <lineage>
        <taxon>Eukaryota</taxon>
        <taxon>Fungi</taxon>
        <taxon>Dikarya</taxon>
        <taxon>Basidiomycota</taxon>
        <taxon>Agaricomycotina</taxon>
        <taxon>Agaricomycetes</taxon>
        <taxon>Polyporales</taxon>
        <taxon>Gelatoporiaceae</taxon>
        <taxon>Gelatoporia</taxon>
    </lineage>
</organism>
<protein>
    <submittedName>
        <fullName evidence="2">Uncharacterized protein</fullName>
    </submittedName>
</protein>
<dbReference type="Proteomes" id="UP000016930">
    <property type="component" value="Unassembled WGS sequence"/>
</dbReference>
<proteinExistence type="predicted"/>
<evidence type="ECO:0000313" key="2">
    <source>
        <dbReference type="EMBL" id="EMD37189.1"/>
    </source>
</evidence>
<dbReference type="HOGENOM" id="CLU_1503271_0_0_1"/>
<reference evidence="2 3" key="1">
    <citation type="journal article" date="2012" name="Proc. Natl. Acad. Sci. U.S.A.">
        <title>Comparative genomics of Ceriporiopsis subvermispora and Phanerochaete chrysosporium provide insight into selective ligninolysis.</title>
        <authorList>
            <person name="Fernandez-Fueyo E."/>
            <person name="Ruiz-Duenas F.J."/>
            <person name="Ferreira P."/>
            <person name="Floudas D."/>
            <person name="Hibbett D.S."/>
            <person name="Canessa P."/>
            <person name="Larrondo L.F."/>
            <person name="James T.Y."/>
            <person name="Seelenfreund D."/>
            <person name="Lobos S."/>
            <person name="Polanco R."/>
            <person name="Tello M."/>
            <person name="Honda Y."/>
            <person name="Watanabe T."/>
            <person name="Watanabe T."/>
            <person name="Ryu J.S."/>
            <person name="Kubicek C.P."/>
            <person name="Schmoll M."/>
            <person name="Gaskell J."/>
            <person name="Hammel K.E."/>
            <person name="St John F.J."/>
            <person name="Vanden Wymelenberg A."/>
            <person name="Sabat G."/>
            <person name="Splinter BonDurant S."/>
            <person name="Syed K."/>
            <person name="Yadav J.S."/>
            <person name="Doddapaneni H."/>
            <person name="Subramanian V."/>
            <person name="Lavin J.L."/>
            <person name="Oguiza J.A."/>
            <person name="Perez G."/>
            <person name="Pisabarro A.G."/>
            <person name="Ramirez L."/>
            <person name="Santoyo F."/>
            <person name="Master E."/>
            <person name="Coutinho P.M."/>
            <person name="Henrissat B."/>
            <person name="Lombard V."/>
            <person name="Magnuson J.K."/>
            <person name="Kuees U."/>
            <person name="Hori C."/>
            <person name="Igarashi K."/>
            <person name="Samejima M."/>
            <person name="Held B.W."/>
            <person name="Barry K.W."/>
            <person name="LaButti K.M."/>
            <person name="Lapidus A."/>
            <person name="Lindquist E.A."/>
            <person name="Lucas S.M."/>
            <person name="Riley R."/>
            <person name="Salamov A.A."/>
            <person name="Hoffmeister D."/>
            <person name="Schwenk D."/>
            <person name="Hadar Y."/>
            <person name="Yarden O."/>
            <person name="de Vries R.P."/>
            <person name="Wiebenga A."/>
            <person name="Stenlid J."/>
            <person name="Eastwood D."/>
            <person name="Grigoriev I.V."/>
            <person name="Berka R.M."/>
            <person name="Blanchette R.A."/>
            <person name="Kersten P."/>
            <person name="Martinez A.T."/>
            <person name="Vicuna R."/>
            <person name="Cullen D."/>
        </authorList>
    </citation>
    <scope>NUCLEOTIDE SEQUENCE [LARGE SCALE GENOMIC DNA]</scope>
    <source>
        <strain evidence="2 3">B</strain>
    </source>
</reference>
<evidence type="ECO:0000313" key="3">
    <source>
        <dbReference type="Proteomes" id="UP000016930"/>
    </source>
</evidence>
<dbReference type="AlphaFoldDB" id="M2PLG6"/>
<accession>M2PLG6</accession>
<dbReference type="EMBL" id="KB445797">
    <property type="protein sequence ID" value="EMD37189.1"/>
    <property type="molecule type" value="Genomic_DNA"/>
</dbReference>
<feature type="region of interest" description="Disordered" evidence="1">
    <location>
        <begin position="1"/>
        <end position="40"/>
    </location>
</feature>
<name>M2PLG6_CERS8</name>
<evidence type="ECO:0000256" key="1">
    <source>
        <dbReference type="SAM" id="MobiDB-lite"/>
    </source>
</evidence>